<dbReference type="AlphaFoldDB" id="A0A7S3DGX8"/>
<protein>
    <recommendedName>
        <fullName evidence="1">TIR domain-containing protein</fullName>
    </recommendedName>
</protein>
<proteinExistence type="predicted"/>
<dbReference type="GO" id="GO:0007165">
    <property type="term" value="P:signal transduction"/>
    <property type="evidence" value="ECO:0007669"/>
    <property type="project" value="InterPro"/>
</dbReference>
<organism evidence="2">
    <name type="scientific">Palpitomonas bilix</name>
    <dbReference type="NCBI Taxonomy" id="652834"/>
    <lineage>
        <taxon>Eukaryota</taxon>
        <taxon>Eukaryota incertae sedis</taxon>
    </lineage>
</organism>
<reference evidence="2" key="1">
    <citation type="submission" date="2021-01" db="EMBL/GenBank/DDBJ databases">
        <authorList>
            <person name="Corre E."/>
            <person name="Pelletier E."/>
            <person name="Niang G."/>
            <person name="Scheremetjew M."/>
            <person name="Finn R."/>
            <person name="Kale V."/>
            <person name="Holt S."/>
            <person name="Cochrane G."/>
            <person name="Meng A."/>
            <person name="Brown T."/>
            <person name="Cohen L."/>
        </authorList>
    </citation>
    <scope>NUCLEOTIDE SEQUENCE</scope>
    <source>
        <strain evidence="2">NIES-2562</strain>
    </source>
</reference>
<feature type="domain" description="TIR" evidence="1">
    <location>
        <begin position="74"/>
        <end position="149"/>
    </location>
</feature>
<dbReference type="InterPro" id="IPR000157">
    <property type="entry name" value="TIR_dom"/>
</dbReference>
<dbReference type="InterPro" id="IPR035897">
    <property type="entry name" value="Toll_tir_struct_dom_sf"/>
</dbReference>
<dbReference type="Gene3D" id="3.40.50.10140">
    <property type="entry name" value="Toll/interleukin-1 receptor homology (TIR) domain"/>
    <property type="match status" value="1"/>
</dbReference>
<dbReference type="EMBL" id="HBIB01030415">
    <property type="protein sequence ID" value="CAE0257431.1"/>
    <property type="molecule type" value="Transcribed_RNA"/>
</dbReference>
<dbReference type="SUPFAM" id="SSF52200">
    <property type="entry name" value="Toll/Interleukin receptor TIR domain"/>
    <property type="match status" value="1"/>
</dbReference>
<evidence type="ECO:0000259" key="1">
    <source>
        <dbReference type="Pfam" id="PF13676"/>
    </source>
</evidence>
<gene>
    <name evidence="2" type="ORF">PBIL07802_LOCUS19690</name>
</gene>
<accession>A0A7S3DGX8</accession>
<name>A0A7S3DGX8_9EUKA</name>
<evidence type="ECO:0000313" key="2">
    <source>
        <dbReference type="EMBL" id="CAE0257431.1"/>
    </source>
</evidence>
<dbReference type="Pfam" id="PF13676">
    <property type="entry name" value="TIR_2"/>
    <property type="match status" value="1"/>
</dbReference>
<sequence length="223" mass="25727">MKLMTWGSTIQWTSISDKPDEKELKAKVGELAGHIKARFALPNHGDEPEDTDRKRETWVEEPTKDNFDFAMPYVFISYKSEEARLVETVAAYLRTKGVQVWRDAERIKEGEIWPTQIARGLKHATCMLAFWSDKWMGSNNCIAEWCIFSGRVGKDTDPVEKRDCIVLQASELKGELPKDVTRSDWHKEVEKFEVDGANLDSAESKEVLDKLTHRLCTRLYRES</sequence>